<feature type="compositionally biased region" description="Polar residues" evidence="5">
    <location>
        <begin position="36"/>
        <end position="46"/>
    </location>
</feature>
<evidence type="ECO:0000256" key="1">
    <source>
        <dbReference type="ARBA" id="ARBA00023239"/>
    </source>
</evidence>
<proteinExistence type="inferred from homology"/>
<evidence type="ECO:0000259" key="6">
    <source>
        <dbReference type="Pfam" id="PF03330"/>
    </source>
</evidence>
<comment type="similarity">
    <text evidence="3 4">Belongs to the RlpA family.</text>
</comment>
<sequence precursor="true">MPQISPCNRLAVVLAVCTVSVSTAGFTLQARAEGSPATQKSTSLRHATSPAKPKLDVSGHKRVGEASFYSKKSVGKKMADGTAMKPHGDNAASKTLPLGTTAKVTNMETGKSAVVTIQDRGPHVKGRIVDLSPSTAQKIGIERDEGVAKVEVTPITVPLPDGSVKTGVATPGTKTAKRTSSSRVE</sequence>
<keyword evidence="2 3" id="KW-0961">Cell wall biogenesis/degradation</keyword>
<dbReference type="GO" id="GO:0000270">
    <property type="term" value="P:peptidoglycan metabolic process"/>
    <property type="evidence" value="ECO:0007669"/>
    <property type="project" value="UniProtKB-UniRule"/>
</dbReference>
<feature type="region of interest" description="Disordered" evidence="5">
    <location>
        <begin position="157"/>
        <end position="185"/>
    </location>
</feature>
<dbReference type="InterPro" id="IPR012997">
    <property type="entry name" value="RplA"/>
</dbReference>
<dbReference type="Gene3D" id="2.40.40.10">
    <property type="entry name" value="RlpA-like domain"/>
    <property type="match status" value="1"/>
</dbReference>
<evidence type="ECO:0000313" key="7">
    <source>
        <dbReference type="EMBL" id="SBT07129.1"/>
    </source>
</evidence>
<comment type="function">
    <text evidence="3">Lytic transglycosylase with a strong preference for naked glycan strands that lack stem peptides.</text>
</comment>
<organism evidence="7 8">
    <name type="scientific">Candidatus Accumulibacter aalborgensis</name>
    <dbReference type="NCBI Taxonomy" id="1860102"/>
    <lineage>
        <taxon>Bacteria</taxon>
        <taxon>Pseudomonadati</taxon>
        <taxon>Pseudomonadota</taxon>
        <taxon>Betaproteobacteria</taxon>
        <taxon>Candidatus Accumulibacter</taxon>
    </lineage>
</organism>
<keyword evidence="3" id="KW-0732">Signal</keyword>
<dbReference type="InterPro" id="IPR034718">
    <property type="entry name" value="RlpA"/>
</dbReference>
<evidence type="ECO:0000256" key="3">
    <source>
        <dbReference type="HAMAP-Rule" id="MF_02071"/>
    </source>
</evidence>
<reference evidence="8" key="1">
    <citation type="submission" date="2016-06" db="EMBL/GenBank/DDBJ databases">
        <authorList>
            <person name="McIlroy S.J."/>
            <person name="Karst S.M."/>
            <person name="Albertsen M."/>
        </authorList>
    </citation>
    <scope>NUCLEOTIDE SEQUENCE [LARGE SCALE GENOMIC DNA]</scope>
</reference>
<gene>
    <name evidence="3" type="primary">rlpA</name>
    <name evidence="7" type="ORF">ACCAA_400011</name>
</gene>
<dbReference type="SUPFAM" id="SSF50685">
    <property type="entry name" value="Barwin-like endoglucanases"/>
    <property type="match status" value="1"/>
</dbReference>
<dbReference type="NCBIfam" id="TIGR00413">
    <property type="entry name" value="rlpA"/>
    <property type="match status" value="1"/>
</dbReference>
<dbReference type="PANTHER" id="PTHR34183:SF8">
    <property type="entry name" value="ENDOLYTIC PEPTIDOGLYCAN TRANSGLYCOSYLASE RLPA-RELATED"/>
    <property type="match status" value="1"/>
</dbReference>
<dbReference type="AlphaFoldDB" id="A0A1A8XPM4"/>
<dbReference type="CDD" id="cd22268">
    <property type="entry name" value="DPBB_RlpA-like"/>
    <property type="match status" value="1"/>
</dbReference>
<dbReference type="HAMAP" id="MF_02071">
    <property type="entry name" value="RlpA"/>
    <property type="match status" value="1"/>
</dbReference>
<dbReference type="EC" id="4.2.2.-" evidence="3"/>
<feature type="signal peptide" evidence="3">
    <location>
        <begin position="1"/>
        <end position="24"/>
    </location>
</feature>
<dbReference type="InterPro" id="IPR009009">
    <property type="entry name" value="RlpA-like_DPBB"/>
</dbReference>
<evidence type="ECO:0000313" key="8">
    <source>
        <dbReference type="Proteomes" id="UP000199169"/>
    </source>
</evidence>
<dbReference type="STRING" id="1860102.ACCAA_400011"/>
<dbReference type="Proteomes" id="UP000199169">
    <property type="component" value="Unassembled WGS sequence"/>
</dbReference>
<feature type="region of interest" description="Disordered" evidence="5">
    <location>
        <begin position="29"/>
        <end position="98"/>
    </location>
</feature>
<feature type="compositionally biased region" description="Basic and acidic residues" evidence="5">
    <location>
        <begin position="53"/>
        <end position="64"/>
    </location>
</feature>
<dbReference type="Pfam" id="PF03330">
    <property type="entry name" value="DPBB_1"/>
    <property type="match status" value="1"/>
</dbReference>
<dbReference type="GO" id="GO:0008932">
    <property type="term" value="F:lytic endotransglycosylase activity"/>
    <property type="evidence" value="ECO:0007669"/>
    <property type="project" value="UniProtKB-UniRule"/>
</dbReference>
<dbReference type="EMBL" id="FLQX01000117">
    <property type="protein sequence ID" value="SBT07129.1"/>
    <property type="molecule type" value="Genomic_DNA"/>
</dbReference>
<feature type="chain" id="PRO_5009986644" description="Endolytic peptidoglycan transglycosylase RlpA" evidence="3">
    <location>
        <begin position="25"/>
        <end position="185"/>
    </location>
</feature>
<dbReference type="InterPro" id="IPR036908">
    <property type="entry name" value="RlpA-like_sf"/>
</dbReference>
<evidence type="ECO:0000256" key="2">
    <source>
        <dbReference type="ARBA" id="ARBA00023316"/>
    </source>
</evidence>
<dbReference type="RefSeq" id="WP_186407533.1">
    <property type="nucleotide sequence ID" value="NZ_FLQX01000117.1"/>
</dbReference>
<accession>A0A1A8XPM4</accession>
<evidence type="ECO:0000256" key="5">
    <source>
        <dbReference type="SAM" id="MobiDB-lite"/>
    </source>
</evidence>
<name>A0A1A8XPM4_9PROT</name>
<dbReference type="PANTHER" id="PTHR34183">
    <property type="entry name" value="ENDOLYTIC PEPTIDOGLYCAN TRANSGLYCOSYLASE RLPA"/>
    <property type="match status" value="1"/>
</dbReference>
<protein>
    <recommendedName>
        <fullName evidence="3">Endolytic peptidoglycan transglycosylase RlpA</fullName>
        <ecNumber evidence="3">4.2.2.-</ecNumber>
    </recommendedName>
</protein>
<feature type="domain" description="RlpA-like protein double-psi beta-barrel" evidence="6">
    <location>
        <begin position="63"/>
        <end position="151"/>
    </location>
</feature>
<dbReference type="GO" id="GO:0071555">
    <property type="term" value="P:cell wall organization"/>
    <property type="evidence" value="ECO:0007669"/>
    <property type="project" value="UniProtKB-KW"/>
</dbReference>
<evidence type="ECO:0000256" key="4">
    <source>
        <dbReference type="RuleBase" id="RU003495"/>
    </source>
</evidence>
<keyword evidence="8" id="KW-1185">Reference proteome</keyword>
<keyword evidence="7" id="KW-0449">Lipoprotein</keyword>
<keyword evidence="1 3" id="KW-0456">Lyase</keyword>